<dbReference type="InParanoid" id="K0KQB0"/>
<protein>
    <submittedName>
        <fullName evidence="2">Uncharacterized protein</fullName>
    </submittedName>
</protein>
<reference evidence="2 3" key="1">
    <citation type="journal article" date="2012" name="Eukaryot. Cell">
        <title>Draft genome sequence of Wickerhamomyces ciferrii NRRL Y-1031 F-60-10.</title>
        <authorList>
            <person name="Schneider J."/>
            <person name="Andrea H."/>
            <person name="Blom J."/>
            <person name="Jaenicke S."/>
            <person name="Ruckert C."/>
            <person name="Schorsch C."/>
            <person name="Szczepanowski R."/>
            <person name="Farwick M."/>
            <person name="Goesmann A."/>
            <person name="Puhler A."/>
            <person name="Schaffer S."/>
            <person name="Tauch A."/>
            <person name="Kohler T."/>
            <person name="Brinkrolf K."/>
        </authorList>
    </citation>
    <scope>NUCLEOTIDE SEQUENCE [LARGE SCALE GENOMIC DNA]</scope>
    <source>
        <strain evidence="3">ATCC 14091 / BCRC 22168 / CBS 111 / JCM 3599 / NBRC 0793 / NRRL Y-1031 F-60-10</strain>
    </source>
</reference>
<dbReference type="AlphaFoldDB" id="K0KQB0"/>
<dbReference type="EMBL" id="CAIF01000076">
    <property type="protein sequence ID" value="CCH43408.1"/>
    <property type="molecule type" value="Genomic_DNA"/>
</dbReference>
<evidence type="ECO:0000313" key="2">
    <source>
        <dbReference type="EMBL" id="CCH43408.1"/>
    </source>
</evidence>
<organism evidence="2 3">
    <name type="scientific">Wickerhamomyces ciferrii (strain ATCC 14091 / BCRC 22168 / CBS 111 / JCM 3599 / NBRC 0793 / NRRL Y-1031 F-60-10)</name>
    <name type="common">Yeast</name>
    <name type="synonym">Pichia ciferrii</name>
    <dbReference type="NCBI Taxonomy" id="1206466"/>
    <lineage>
        <taxon>Eukaryota</taxon>
        <taxon>Fungi</taxon>
        <taxon>Dikarya</taxon>
        <taxon>Ascomycota</taxon>
        <taxon>Saccharomycotina</taxon>
        <taxon>Saccharomycetes</taxon>
        <taxon>Phaffomycetales</taxon>
        <taxon>Wickerhamomycetaceae</taxon>
        <taxon>Wickerhamomyces</taxon>
    </lineage>
</organism>
<feature type="region of interest" description="Disordered" evidence="1">
    <location>
        <begin position="44"/>
        <end position="73"/>
    </location>
</feature>
<accession>K0KQB0</accession>
<dbReference type="HOGENOM" id="CLU_2706678_0_0_1"/>
<dbReference type="Proteomes" id="UP000009328">
    <property type="component" value="Unassembled WGS sequence"/>
</dbReference>
<comment type="caution">
    <text evidence="2">The sequence shown here is derived from an EMBL/GenBank/DDBJ whole genome shotgun (WGS) entry which is preliminary data.</text>
</comment>
<evidence type="ECO:0000256" key="1">
    <source>
        <dbReference type="SAM" id="MobiDB-lite"/>
    </source>
</evidence>
<proteinExistence type="predicted"/>
<sequence length="73" mass="8943">MMITGKDDNKDIKLNHNGGKHFRRYSCGEERYFARNFPNYHEEDYYKDEDEDDYHEDEEGYHVDDYPEELNIS</sequence>
<gene>
    <name evidence="2" type="ORF">BN7_2956</name>
</gene>
<keyword evidence="3" id="KW-1185">Reference proteome</keyword>
<evidence type="ECO:0000313" key="3">
    <source>
        <dbReference type="Proteomes" id="UP000009328"/>
    </source>
</evidence>
<feature type="compositionally biased region" description="Acidic residues" evidence="1">
    <location>
        <begin position="45"/>
        <end position="59"/>
    </location>
</feature>
<name>K0KQB0_WICCF</name>